<dbReference type="Proteomes" id="UP000198864">
    <property type="component" value="Unassembled WGS sequence"/>
</dbReference>
<keyword evidence="2" id="KW-0456">Lyase</keyword>
<name>A0A1C4Z2R8_9ACTN</name>
<dbReference type="Pfam" id="PF00266">
    <property type="entry name" value="Aminotran_5"/>
    <property type="match status" value="1"/>
</dbReference>
<organism evidence="2 3">
    <name type="scientific">Micromonospora saelicesensis</name>
    <dbReference type="NCBI Taxonomy" id="285676"/>
    <lineage>
        <taxon>Bacteria</taxon>
        <taxon>Bacillati</taxon>
        <taxon>Actinomycetota</taxon>
        <taxon>Actinomycetes</taxon>
        <taxon>Micromonosporales</taxon>
        <taxon>Micromonosporaceae</taxon>
        <taxon>Micromonospora</taxon>
    </lineage>
</organism>
<reference evidence="2 3" key="1">
    <citation type="submission" date="2016-06" db="EMBL/GenBank/DDBJ databases">
        <authorList>
            <person name="Kjaerup R.B."/>
            <person name="Dalgaard T.S."/>
            <person name="Juul-Madsen H.R."/>
        </authorList>
    </citation>
    <scope>NUCLEOTIDE SEQUENCE [LARGE SCALE GENOMIC DNA]</scope>
    <source>
        <strain evidence="2 3">DSM 44871</strain>
    </source>
</reference>
<dbReference type="GO" id="GO:0016829">
    <property type="term" value="F:lyase activity"/>
    <property type="evidence" value="ECO:0007669"/>
    <property type="project" value="UniProtKB-KW"/>
</dbReference>
<proteinExistence type="predicted"/>
<dbReference type="RefSeq" id="WP_208603827.1">
    <property type="nucleotide sequence ID" value="NZ_FMCR01000005.1"/>
</dbReference>
<dbReference type="Gene3D" id="3.40.640.10">
    <property type="entry name" value="Type I PLP-dependent aspartate aminotransferase-like (Major domain)"/>
    <property type="match status" value="1"/>
</dbReference>
<dbReference type="InterPro" id="IPR015421">
    <property type="entry name" value="PyrdxlP-dep_Trfase_major"/>
</dbReference>
<dbReference type="Gene3D" id="3.90.1150.10">
    <property type="entry name" value="Aspartate Aminotransferase, domain 1"/>
    <property type="match status" value="1"/>
</dbReference>
<dbReference type="InterPro" id="IPR000192">
    <property type="entry name" value="Aminotrans_V_dom"/>
</dbReference>
<evidence type="ECO:0000313" key="3">
    <source>
        <dbReference type="Proteomes" id="UP000198864"/>
    </source>
</evidence>
<dbReference type="SUPFAM" id="SSF53383">
    <property type="entry name" value="PLP-dependent transferases"/>
    <property type="match status" value="1"/>
</dbReference>
<dbReference type="AlphaFoldDB" id="A0A1C4Z2R8"/>
<evidence type="ECO:0000313" key="2">
    <source>
        <dbReference type="EMBL" id="SCF27322.1"/>
    </source>
</evidence>
<dbReference type="PANTHER" id="PTHR43586">
    <property type="entry name" value="CYSTEINE DESULFURASE"/>
    <property type="match status" value="1"/>
</dbReference>
<dbReference type="STRING" id="285676.GA0070561_4861"/>
<evidence type="ECO:0000259" key="1">
    <source>
        <dbReference type="Pfam" id="PF00266"/>
    </source>
</evidence>
<dbReference type="InterPro" id="IPR015422">
    <property type="entry name" value="PyrdxlP-dep_Trfase_small"/>
</dbReference>
<dbReference type="PANTHER" id="PTHR43586:SF15">
    <property type="entry name" value="BLR3095 PROTEIN"/>
    <property type="match status" value="1"/>
</dbReference>
<sequence>MNAATAPLPAALRGRFPSLEQTTHLAACSIAPRSSDMDQALTMMLDDLVRPGFWGAAEEQVSDARRRFARLIGAEVDQVAILPNVSIAAHQAVSGLRWRRRRDLLTTTAEFPGVAHVWLAQEKRGARVRWCGTPTGRVTSADYLHAITTDTALVSVPAVTHRDSTRLNIRRIAGAAHAAGAAIIVDAYQAAGVMPLHVDALRCDYLLAGTGKYLLGLPGLAFLYARHPKESTPALTGWFGRCDPHALDPTRLDFPTHARRFETGTPSVAAAYTAVAGLSLIENLNLAAVRTHTQRLLASAADRLTAQGEIVHLPQTADERGAHLALIEPHAWAMAAWLDNHGITVAPRRNVIRLATHAYTSDSDIDALCEAIAVYRVKSRTRTPIGASR</sequence>
<protein>
    <submittedName>
        <fullName evidence="2">Selenocysteine lyase/Cysteine desulfurase</fullName>
    </submittedName>
</protein>
<dbReference type="EMBL" id="FMCR01000005">
    <property type="protein sequence ID" value="SCF27322.1"/>
    <property type="molecule type" value="Genomic_DNA"/>
</dbReference>
<gene>
    <name evidence="2" type="ORF">GA0070561_4861</name>
</gene>
<accession>A0A1C4Z2R8</accession>
<feature type="domain" description="Aminotransferase class V" evidence="1">
    <location>
        <begin position="57"/>
        <end position="345"/>
    </location>
</feature>
<dbReference type="InterPro" id="IPR015424">
    <property type="entry name" value="PyrdxlP-dep_Trfase"/>
</dbReference>